<organism evidence="6 7">
    <name type="scientific">Rubritalea profundi</name>
    <dbReference type="NCBI Taxonomy" id="1658618"/>
    <lineage>
        <taxon>Bacteria</taxon>
        <taxon>Pseudomonadati</taxon>
        <taxon>Verrucomicrobiota</taxon>
        <taxon>Verrucomicrobiia</taxon>
        <taxon>Verrucomicrobiales</taxon>
        <taxon>Rubritaleaceae</taxon>
        <taxon>Rubritalea</taxon>
    </lineage>
</organism>
<proteinExistence type="predicted"/>
<dbReference type="GO" id="GO:0009055">
    <property type="term" value="F:electron transfer activity"/>
    <property type="evidence" value="ECO:0007669"/>
    <property type="project" value="InterPro"/>
</dbReference>
<dbReference type="Gene3D" id="1.10.760.10">
    <property type="entry name" value="Cytochrome c-like domain"/>
    <property type="match status" value="1"/>
</dbReference>
<feature type="domain" description="Cytochrome c" evidence="5">
    <location>
        <begin position="326"/>
        <end position="464"/>
    </location>
</feature>
<evidence type="ECO:0000256" key="4">
    <source>
        <dbReference type="PROSITE-ProRule" id="PRU00433"/>
    </source>
</evidence>
<dbReference type="PANTHER" id="PTHR33546:SF1">
    <property type="entry name" value="LARGE, MULTIFUNCTIONAL SECRETED PROTEIN"/>
    <property type="match status" value="1"/>
</dbReference>
<name>A0A2S7U1J4_9BACT</name>
<dbReference type="InterPro" id="IPR013427">
    <property type="entry name" value="Haem-bd_dom_put"/>
</dbReference>
<dbReference type="SUPFAM" id="SSF46626">
    <property type="entry name" value="Cytochrome c"/>
    <property type="match status" value="1"/>
</dbReference>
<keyword evidence="1 4" id="KW-0349">Heme</keyword>
<evidence type="ECO:0000313" key="7">
    <source>
        <dbReference type="Proteomes" id="UP000239907"/>
    </source>
</evidence>
<evidence type="ECO:0000256" key="2">
    <source>
        <dbReference type="ARBA" id="ARBA00022723"/>
    </source>
</evidence>
<evidence type="ECO:0000313" key="6">
    <source>
        <dbReference type="EMBL" id="PQJ28192.1"/>
    </source>
</evidence>
<dbReference type="InterPro" id="IPR009056">
    <property type="entry name" value="Cyt_c-like_dom"/>
</dbReference>
<evidence type="ECO:0000256" key="3">
    <source>
        <dbReference type="ARBA" id="ARBA00023004"/>
    </source>
</evidence>
<dbReference type="AlphaFoldDB" id="A0A2S7U1J4"/>
<keyword evidence="2 4" id="KW-0479">Metal-binding</keyword>
<dbReference type="NCBIfam" id="TIGR02603">
    <property type="entry name" value="CxxCH_TIGR02603"/>
    <property type="match status" value="1"/>
</dbReference>
<keyword evidence="3 4" id="KW-0408">Iron</keyword>
<dbReference type="PROSITE" id="PS51007">
    <property type="entry name" value="CYTC"/>
    <property type="match status" value="1"/>
</dbReference>
<dbReference type="Proteomes" id="UP000239907">
    <property type="component" value="Unassembled WGS sequence"/>
</dbReference>
<protein>
    <recommendedName>
        <fullName evidence="5">Cytochrome c domain-containing protein</fullName>
    </recommendedName>
</protein>
<dbReference type="GO" id="GO:0020037">
    <property type="term" value="F:heme binding"/>
    <property type="evidence" value="ECO:0007669"/>
    <property type="project" value="InterPro"/>
</dbReference>
<dbReference type="InterPro" id="IPR036909">
    <property type="entry name" value="Cyt_c-like_dom_sf"/>
</dbReference>
<dbReference type="RefSeq" id="WP_105042694.1">
    <property type="nucleotide sequence ID" value="NZ_MQWA01000001.1"/>
</dbReference>
<evidence type="ECO:0000259" key="5">
    <source>
        <dbReference type="PROSITE" id="PS51007"/>
    </source>
</evidence>
<gene>
    <name evidence="6" type="ORF">BSZ32_06520</name>
</gene>
<reference evidence="6 7" key="1">
    <citation type="submission" date="2016-12" db="EMBL/GenBank/DDBJ databases">
        <title>Study of bacterial adaptation to deep sea.</title>
        <authorList>
            <person name="Song J."/>
            <person name="Yoshizawa S."/>
            <person name="Kogure K."/>
        </authorList>
    </citation>
    <scope>NUCLEOTIDE SEQUENCE [LARGE SCALE GENOMIC DNA]</scope>
    <source>
        <strain evidence="6 7">SAORIC-165</strain>
    </source>
</reference>
<dbReference type="PANTHER" id="PTHR33546">
    <property type="entry name" value="LARGE, MULTIFUNCTIONAL SECRETED PROTEIN-RELATED"/>
    <property type="match status" value="1"/>
</dbReference>
<dbReference type="OrthoDB" id="177474at2"/>
<sequence length="464" mass="51925">MKSWWGTRPNDKGPYYKAVKWDLTPAIIAAIEKNFTRFNAESQLKVLDLFALNQISASSLKLEGVDTVFSALEASRPTPQHINVLASVAANAKRPWLLRVKAAKKLFIFQYWRDHRPYKIRQGELSDKAFKKAKQKAAIKLQKKQDLAKIQRLLAVKALLDILGQWSLDLAEDAVPKEQVRGINALINDYWTAQITHSTDVTELFAMVNGLSDSSATLAWKKILFSSYRISGQRQLNAAPLIEDKEAIRNPGYYRAIEDLYLLDDKFIARTKEYLDWDNIAVREATADIMALYEAKLKVDKDPLKGLSVTQAGMDKAAAYALEHKGDVALGAKLFNRQSCITCHAVNNAAQQKGPYLGAAGSQFKRDFLIESVLNPGAVIAQGFPTYTLKNKGNRGRATAIGFLVNEDNTNYYLMNIAGHNQTVMRERLASKEMLQISQMPPGLVQGLSLHEFASLIEFLVSMK</sequence>
<dbReference type="GO" id="GO:0046872">
    <property type="term" value="F:metal ion binding"/>
    <property type="evidence" value="ECO:0007669"/>
    <property type="project" value="UniProtKB-KW"/>
</dbReference>
<accession>A0A2S7U1J4</accession>
<dbReference type="EMBL" id="MQWA01000001">
    <property type="protein sequence ID" value="PQJ28192.1"/>
    <property type="molecule type" value="Genomic_DNA"/>
</dbReference>
<evidence type="ECO:0000256" key="1">
    <source>
        <dbReference type="ARBA" id="ARBA00022617"/>
    </source>
</evidence>
<keyword evidence="7" id="KW-1185">Reference proteome</keyword>
<comment type="caution">
    <text evidence="6">The sequence shown here is derived from an EMBL/GenBank/DDBJ whole genome shotgun (WGS) entry which is preliminary data.</text>
</comment>